<keyword evidence="1" id="KW-0732">Signal</keyword>
<proteinExistence type="predicted"/>
<sequence length="159" mass="18217">MLSALSSIVLLLLISVIIVENSVIKSCKAQVDKLDTCMSVVQFPGDCNSGIVNMTDTDYEKCITMSFFWSYPLHNLTLIIKTPFTQQHQLYAIHLDNEQIMSAVSHVYRIFNNQEIDVTTKDKTLTQYSDSNYEIILKFQGPDRVHRYGVNIDYKVLPM</sequence>
<protein>
    <submittedName>
        <fullName evidence="2">Uncharacterized protein</fullName>
    </submittedName>
</protein>
<evidence type="ECO:0000313" key="3">
    <source>
        <dbReference type="Proteomes" id="UP000663870"/>
    </source>
</evidence>
<gene>
    <name evidence="2" type="ORF">JXQ802_LOCUS32748</name>
</gene>
<dbReference type="Proteomes" id="UP000663870">
    <property type="component" value="Unassembled WGS sequence"/>
</dbReference>
<name>A0A815IA19_9BILA</name>
<dbReference type="EMBL" id="CAJNOL010001459">
    <property type="protein sequence ID" value="CAF1363336.1"/>
    <property type="molecule type" value="Genomic_DNA"/>
</dbReference>
<feature type="signal peptide" evidence="1">
    <location>
        <begin position="1"/>
        <end position="29"/>
    </location>
</feature>
<evidence type="ECO:0000256" key="1">
    <source>
        <dbReference type="SAM" id="SignalP"/>
    </source>
</evidence>
<evidence type="ECO:0000313" key="2">
    <source>
        <dbReference type="EMBL" id="CAF1363336.1"/>
    </source>
</evidence>
<organism evidence="2 3">
    <name type="scientific">Rotaria sordida</name>
    <dbReference type="NCBI Taxonomy" id="392033"/>
    <lineage>
        <taxon>Eukaryota</taxon>
        <taxon>Metazoa</taxon>
        <taxon>Spiralia</taxon>
        <taxon>Gnathifera</taxon>
        <taxon>Rotifera</taxon>
        <taxon>Eurotatoria</taxon>
        <taxon>Bdelloidea</taxon>
        <taxon>Philodinida</taxon>
        <taxon>Philodinidae</taxon>
        <taxon>Rotaria</taxon>
    </lineage>
</organism>
<feature type="chain" id="PRO_5032869659" evidence="1">
    <location>
        <begin position="30"/>
        <end position="159"/>
    </location>
</feature>
<reference evidence="2" key="1">
    <citation type="submission" date="2021-02" db="EMBL/GenBank/DDBJ databases">
        <authorList>
            <person name="Nowell W R."/>
        </authorList>
    </citation>
    <scope>NUCLEOTIDE SEQUENCE</scope>
</reference>
<comment type="caution">
    <text evidence="2">The sequence shown here is derived from an EMBL/GenBank/DDBJ whole genome shotgun (WGS) entry which is preliminary data.</text>
</comment>
<accession>A0A815IA19</accession>
<keyword evidence="3" id="KW-1185">Reference proteome</keyword>
<dbReference type="AlphaFoldDB" id="A0A815IA19"/>